<accession>A0A1J1J452</accession>
<protein>
    <submittedName>
        <fullName evidence="1">CLUMA_CG020168, isoform A</fullName>
    </submittedName>
</protein>
<sequence>MIEGIGVKHLMFTNDIAAGRCPFRAPTKKSLELAKIAPLSDPKVEQATKSGISQANIPIILSPNVTATASDA</sequence>
<dbReference type="Proteomes" id="UP000183832">
    <property type="component" value="Unassembled WGS sequence"/>
</dbReference>
<proteinExistence type="predicted"/>
<dbReference type="OrthoDB" id="10423565at2759"/>
<reference evidence="1 2" key="1">
    <citation type="submission" date="2015-04" db="EMBL/GenBank/DDBJ databases">
        <authorList>
            <person name="Syromyatnikov M.Y."/>
            <person name="Popov V.N."/>
        </authorList>
    </citation>
    <scope>NUCLEOTIDE SEQUENCE [LARGE SCALE GENOMIC DNA]</scope>
</reference>
<dbReference type="EMBL" id="CVRI01000070">
    <property type="protein sequence ID" value="CRL07183.1"/>
    <property type="molecule type" value="Genomic_DNA"/>
</dbReference>
<dbReference type="AlphaFoldDB" id="A0A1J1J452"/>
<evidence type="ECO:0000313" key="2">
    <source>
        <dbReference type="Proteomes" id="UP000183832"/>
    </source>
</evidence>
<keyword evidence="2" id="KW-1185">Reference proteome</keyword>
<organism evidence="1 2">
    <name type="scientific">Clunio marinus</name>
    <dbReference type="NCBI Taxonomy" id="568069"/>
    <lineage>
        <taxon>Eukaryota</taxon>
        <taxon>Metazoa</taxon>
        <taxon>Ecdysozoa</taxon>
        <taxon>Arthropoda</taxon>
        <taxon>Hexapoda</taxon>
        <taxon>Insecta</taxon>
        <taxon>Pterygota</taxon>
        <taxon>Neoptera</taxon>
        <taxon>Endopterygota</taxon>
        <taxon>Diptera</taxon>
        <taxon>Nematocera</taxon>
        <taxon>Chironomoidea</taxon>
        <taxon>Chironomidae</taxon>
        <taxon>Clunio</taxon>
    </lineage>
</organism>
<evidence type="ECO:0000313" key="1">
    <source>
        <dbReference type="EMBL" id="CRL07183.1"/>
    </source>
</evidence>
<name>A0A1J1J452_9DIPT</name>
<gene>
    <name evidence="1" type="ORF">CLUMA_CG020168</name>
</gene>